<sequence length="66" mass="7866">MPSDDCQIVLRTDKIPSGEHERRFSLPVYPLMFWMGEDGYHFEIYEINPVTDPEKDPHLFDIKKKI</sequence>
<dbReference type="EMBL" id="CARXXK010000001">
    <property type="protein sequence ID" value="CAI6343700.1"/>
    <property type="molecule type" value="Genomic_DNA"/>
</dbReference>
<proteinExistence type="predicted"/>
<name>A0AAV0VJ86_9HEMI</name>
<accession>A0AAV0VJ86</accession>
<evidence type="ECO:0000313" key="1">
    <source>
        <dbReference type="EMBL" id="CAI6343700.1"/>
    </source>
</evidence>
<keyword evidence="2" id="KW-1185">Reference proteome</keyword>
<protein>
    <submittedName>
        <fullName evidence="1">Uncharacterized protein</fullName>
    </submittedName>
</protein>
<reference evidence="1 2" key="1">
    <citation type="submission" date="2023-01" db="EMBL/GenBank/DDBJ databases">
        <authorList>
            <person name="Whitehead M."/>
        </authorList>
    </citation>
    <scope>NUCLEOTIDE SEQUENCE [LARGE SCALE GENOMIC DNA]</scope>
</reference>
<dbReference type="Proteomes" id="UP001160148">
    <property type="component" value="Unassembled WGS sequence"/>
</dbReference>
<gene>
    <name evidence="1" type="ORF">MEUPH1_LOCUS929</name>
</gene>
<comment type="caution">
    <text evidence="1">The sequence shown here is derived from an EMBL/GenBank/DDBJ whole genome shotgun (WGS) entry which is preliminary data.</text>
</comment>
<evidence type="ECO:0000313" key="2">
    <source>
        <dbReference type="Proteomes" id="UP001160148"/>
    </source>
</evidence>
<organism evidence="1 2">
    <name type="scientific">Macrosiphum euphorbiae</name>
    <name type="common">potato aphid</name>
    <dbReference type="NCBI Taxonomy" id="13131"/>
    <lineage>
        <taxon>Eukaryota</taxon>
        <taxon>Metazoa</taxon>
        <taxon>Ecdysozoa</taxon>
        <taxon>Arthropoda</taxon>
        <taxon>Hexapoda</taxon>
        <taxon>Insecta</taxon>
        <taxon>Pterygota</taxon>
        <taxon>Neoptera</taxon>
        <taxon>Paraneoptera</taxon>
        <taxon>Hemiptera</taxon>
        <taxon>Sternorrhyncha</taxon>
        <taxon>Aphidomorpha</taxon>
        <taxon>Aphidoidea</taxon>
        <taxon>Aphididae</taxon>
        <taxon>Macrosiphini</taxon>
        <taxon>Macrosiphum</taxon>
    </lineage>
</organism>
<dbReference type="AlphaFoldDB" id="A0AAV0VJ86"/>